<reference evidence="1 2" key="1">
    <citation type="submission" date="2016-10" db="EMBL/GenBank/DDBJ databases">
        <authorList>
            <person name="de Groot N.N."/>
        </authorList>
    </citation>
    <scope>NUCLEOTIDE SEQUENCE [LARGE SCALE GENOMIC DNA]</scope>
    <source>
        <strain evidence="1 2">CGMCC 4.5506</strain>
    </source>
</reference>
<dbReference type="InterPro" id="IPR006764">
    <property type="entry name" value="SAM_dep_MeTrfase_SAV2177_type"/>
</dbReference>
<dbReference type="AlphaFoldDB" id="A0A1G6JYZ1"/>
<keyword evidence="2" id="KW-1185">Reference proteome</keyword>
<protein>
    <submittedName>
        <fullName evidence="1">S-adenosyl methyltransferase</fullName>
    </submittedName>
</protein>
<dbReference type="GO" id="GO:0032259">
    <property type="term" value="P:methylation"/>
    <property type="evidence" value="ECO:0007669"/>
    <property type="project" value="UniProtKB-KW"/>
</dbReference>
<dbReference type="Pfam" id="PF04672">
    <property type="entry name" value="Methyltransf_19"/>
    <property type="match status" value="1"/>
</dbReference>
<dbReference type="Gene3D" id="3.40.50.150">
    <property type="entry name" value="Vaccinia Virus protein VP39"/>
    <property type="match status" value="1"/>
</dbReference>
<dbReference type="PIRSF" id="PIRSF017393">
    <property type="entry name" value="MTase_SAV2177"/>
    <property type="match status" value="1"/>
</dbReference>
<sequence length="281" mass="31257">MTMAVEGEAPGAPRGIDSRRPNAARVYDWLVGGNAADPVDIEFGEQLLKTFPLTRAGAVMNRQWLWRAVDAALAAGIRQFVDLGSGLPTAGAVHDRVRAAGVEGGRVLYVDYEAVARAHIEDKLLSDEVDDWCGGAQVDIRDPDLLFAHPETRRLIDWDEPVCVLMVAVLHFIGDETDIPALLRRYRDRMAPGSWHAISYLSSVDDEEPEQAATLRRLWAAYDDTPNPVFVRDRSEIETWFEGLRMIPPGLVHLPQWGDVELTPELDTIKRVGWAGVGEIR</sequence>
<dbReference type="GO" id="GO:0008168">
    <property type="term" value="F:methyltransferase activity"/>
    <property type="evidence" value="ECO:0007669"/>
    <property type="project" value="UniProtKB-KW"/>
</dbReference>
<keyword evidence="1" id="KW-0489">Methyltransferase</keyword>
<dbReference type="SUPFAM" id="SSF53335">
    <property type="entry name" value="S-adenosyl-L-methionine-dependent methyltransferases"/>
    <property type="match status" value="1"/>
</dbReference>
<evidence type="ECO:0000313" key="1">
    <source>
        <dbReference type="EMBL" id="SDC23625.1"/>
    </source>
</evidence>
<dbReference type="InterPro" id="IPR029063">
    <property type="entry name" value="SAM-dependent_MTases_sf"/>
</dbReference>
<proteinExistence type="predicted"/>
<organism evidence="1 2">
    <name type="scientific">Prauserella marina</name>
    <dbReference type="NCBI Taxonomy" id="530584"/>
    <lineage>
        <taxon>Bacteria</taxon>
        <taxon>Bacillati</taxon>
        <taxon>Actinomycetota</taxon>
        <taxon>Actinomycetes</taxon>
        <taxon>Pseudonocardiales</taxon>
        <taxon>Pseudonocardiaceae</taxon>
        <taxon>Prauserella</taxon>
    </lineage>
</organism>
<accession>A0A1G6JYZ1</accession>
<evidence type="ECO:0000313" key="2">
    <source>
        <dbReference type="Proteomes" id="UP000199494"/>
    </source>
</evidence>
<keyword evidence="1" id="KW-0808">Transferase</keyword>
<dbReference type="Proteomes" id="UP000199494">
    <property type="component" value="Unassembled WGS sequence"/>
</dbReference>
<name>A0A1G6JYZ1_9PSEU</name>
<dbReference type="EMBL" id="FMZE01000001">
    <property type="protein sequence ID" value="SDC23625.1"/>
    <property type="molecule type" value="Genomic_DNA"/>
</dbReference>
<dbReference type="STRING" id="530584.SAMN05421630_101924"/>
<gene>
    <name evidence="1" type="ORF">SAMN05421630_101924</name>
</gene>